<dbReference type="GO" id="GO:0002161">
    <property type="term" value="F:aminoacyl-tRNA deacylase activity"/>
    <property type="evidence" value="ECO:0007669"/>
    <property type="project" value="InterPro"/>
</dbReference>
<dbReference type="AlphaFoldDB" id="A0A9D1LKY3"/>
<reference evidence="6" key="1">
    <citation type="submission" date="2020-10" db="EMBL/GenBank/DDBJ databases">
        <authorList>
            <person name="Gilroy R."/>
        </authorList>
    </citation>
    <scope>NUCLEOTIDE SEQUENCE</scope>
    <source>
        <strain evidence="6">CHK191-8634</strain>
    </source>
</reference>
<evidence type="ECO:0000256" key="3">
    <source>
        <dbReference type="ARBA" id="ARBA00023239"/>
    </source>
</evidence>
<dbReference type="InterPro" id="IPR036754">
    <property type="entry name" value="YbaK/aa-tRNA-synt-asso_dom_sf"/>
</dbReference>
<protein>
    <recommendedName>
        <fullName evidence="4">Cys-tRNA(Pro)/Cys-tRNA(Cys) deacylase</fullName>
        <ecNumber evidence="4">4.2.-.-</ecNumber>
    </recommendedName>
</protein>
<keyword evidence="3 4" id="KW-0456">Lyase</keyword>
<evidence type="ECO:0000256" key="2">
    <source>
        <dbReference type="ARBA" id="ARBA00022917"/>
    </source>
</evidence>
<proteinExistence type="inferred from homology"/>
<dbReference type="InterPro" id="IPR004369">
    <property type="entry name" value="Prolyl-tRNA_editing_YbaK/EbsC"/>
</dbReference>
<comment type="caution">
    <text evidence="6">The sequence shown here is derived from an EMBL/GenBank/DDBJ whole genome shotgun (WGS) entry which is preliminary data.</text>
</comment>
<keyword evidence="2 4" id="KW-0648">Protein biosynthesis</keyword>
<dbReference type="PANTHER" id="PTHR30411:SF0">
    <property type="entry name" value="CYS-TRNA(PRO)_CYS-TRNA(CYS) DEACYLASE YBAK"/>
    <property type="match status" value="1"/>
</dbReference>
<dbReference type="NCBIfam" id="TIGR00011">
    <property type="entry name" value="YbaK_EbsC"/>
    <property type="match status" value="1"/>
</dbReference>
<evidence type="ECO:0000313" key="7">
    <source>
        <dbReference type="Proteomes" id="UP000824073"/>
    </source>
</evidence>
<dbReference type="PANTHER" id="PTHR30411">
    <property type="entry name" value="CYTOPLASMIC PROTEIN"/>
    <property type="match status" value="1"/>
</dbReference>
<evidence type="ECO:0000256" key="4">
    <source>
        <dbReference type="PIRNR" id="PIRNR006181"/>
    </source>
</evidence>
<dbReference type="Proteomes" id="UP000824073">
    <property type="component" value="Unassembled WGS sequence"/>
</dbReference>
<dbReference type="GO" id="GO:0016829">
    <property type="term" value="F:lyase activity"/>
    <property type="evidence" value="ECO:0007669"/>
    <property type="project" value="UniProtKB-KW"/>
</dbReference>
<accession>A0A9D1LKY3</accession>
<comment type="similarity">
    <text evidence="1 4">Belongs to the prolyl-tRNA editing family. YbaK/EbsC subfamily.</text>
</comment>
<dbReference type="InterPro" id="IPR007214">
    <property type="entry name" value="YbaK/aa-tRNA-synth-assoc-dom"/>
</dbReference>
<dbReference type="CDD" id="cd00002">
    <property type="entry name" value="YbaK_deacylase"/>
    <property type="match status" value="1"/>
</dbReference>
<feature type="domain" description="YbaK/aminoacyl-tRNA synthetase-associated" evidence="5">
    <location>
        <begin position="28"/>
        <end position="139"/>
    </location>
</feature>
<dbReference type="SUPFAM" id="SSF55826">
    <property type="entry name" value="YbaK/ProRS associated domain"/>
    <property type="match status" value="1"/>
</dbReference>
<dbReference type="Gene3D" id="3.90.960.10">
    <property type="entry name" value="YbaK/aminoacyl-tRNA synthetase-associated domain"/>
    <property type="match status" value="1"/>
</dbReference>
<organism evidence="6 7">
    <name type="scientific">Candidatus Ventrousia excrementavium</name>
    <dbReference type="NCBI Taxonomy" id="2840961"/>
    <lineage>
        <taxon>Bacteria</taxon>
        <taxon>Bacillati</taxon>
        <taxon>Bacillota</taxon>
        <taxon>Clostridia</taxon>
        <taxon>Eubacteriales</taxon>
        <taxon>Clostridiaceae</taxon>
        <taxon>Clostridiaceae incertae sedis</taxon>
        <taxon>Candidatus Ventrousia</taxon>
    </lineage>
</organism>
<evidence type="ECO:0000256" key="1">
    <source>
        <dbReference type="ARBA" id="ARBA00009798"/>
    </source>
</evidence>
<sequence length="150" mass="15932">MRALERAKITYTPHYYDASDGLIDGVSVAKKVNLPSEAVFKTLVTRGHGGSVLVFVIPVQKELDLKKAARAAAVKSVEMLRQSELLPMTGYVHGGCSPIGMKKRFPTFVDMSAGDLQTMAVSAGRIGAQVELAPGDLLRAADGSLADLCV</sequence>
<evidence type="ECO:0000259" key="5">
    <source>
        <dbReference type="Pfam" id="PF04073"/>
    </source>
</evidence>
<dbReference type="EC" id="4.2.-.-" evidence="4"/>
<dbReference type="GO" id="GO:0006412">
    <property type="term" value="P:translation"/>
    <property type="evidence" value="ECO:0007669"/>
    <property type="project" value="UniProtKB-KW"/>
</dbReference>
<reference evidence="6" key="2">
    <citation type="journal article" date="2021" name="PeerJ">
        <title>Extensive microbial diversity within the chicken gut microbiome revealed by metagenomics and culture.</title>
        <authorList>
            <person name="Gilroy R."/>
            <person name="Ravi A."/>
            <person name="Getino M."/>
            <person name="Pursley I."/>
            <person name="Horton D.L."/>
            <person name="Alikhan N.F."/>
            <person name="Baker D."/>
            <person name="Gharbi K."/>
            <person name="Hall N."/>
            <person name="Watson M."/>
            <person name="Adriaenssens E.M."/>
            <person name="Foster-Nyarko E."/>
            <person name="Jarju S."/>
            <person name="Secka A."/>
            <person name="Antonio M."/>
            <person name="Oren A."/>
            <person name="Chaudhuri R.R."/>
            <person name="La Ragione R."/>
            <person name="Hildebrand F."/>
            <person name="Pallen M.J."/>
        </authorList>
    </citation>
    <scope>NUCLEOTIDE SEQUENCE</scope>
    <source>
        <strain evidence="6">CHK191-8634</strain>
    </source>
</reference>
<evidence type="ECO:0000313" key="6">
    <source>
        <dbReference type="EMBL" id="HIU43465.1"/>
    </source>
</evidence>
<gene>
    <name evidence="6" type="primary">ybaK</name>
    <name evidence="6" type="ORF">IAB67_04125</name>
</gene>
<dbReference type="PIRSF" id="PIRSF006181">
    <property type="entry name" value="EbsC_YbaK"/>
    <property type="match status" value="1"/>
</dbReference>
<dbReference type="Pfam" id="PF04073">
    <property type="entry name" value="tRNA_edit"/>
    <property type="match status" value="1"/>
</dbReference>
<name>A0A9D1LKY3_9CLOT</name>
<dbReference type="EMBL" id="DVMR01000035">
    <property type="protein sequence ID" value="HIU43465.1"/>
    <property type="molecule type" value="Genomic_DNA"/>
</dbReference>